<organism evidence="1 2">
    <name type="scientific">Larsenimonas rhizosphaerae</name>
    <dbReference type="NCBI Taxonomy" id="2944682"/>
    <lineage>
        <taxon>Bacteria</taxon>
        <taxon>Pseudomonadati</taxon>
        <taxon>Pseudomonadota</taxon>
        <taxon>Gammaproteobacteria</taxon>
        <taxon>Oceanospirillales</taxon>
        <taxon>Halomonadaceae</taxon>
        <taxon>Larsenimonas</taxon>
    </lineage>
</organism>
<comment type="caution">
    <text evidence="1">The sequence shown here is derived from an EMBL/GenBank/DDBJ whole genome shotgun (WGS) entry which is preliminary data.</text>
</comment>
<dbReference type="RefSeq" id="WP_250934761.1">
    <property type="nucleotide sequence ID" value="NZ_JAMLJK010000001.1"/>
</dbReference>
<gene>
    <name evidence="1" type="ORF">OQ287_06935</name>
</gene>
<keyword evidence="2" id="KW-1185">Reference proteome</keyword>
<evidence type="ECO:0000313" key="1">
    <source>
        <dbReference type="EMBL" id="MCX2523968.1"/>
    </source>
</evidence>
<accession>A0AA41ZHI1</accession>
<dbReference type="EMBL" id="JAPIVE010000002">
    <property type="protein sequence ID" value="MCX2523968.1"/>
    <property type="molecule type" value="Genomic_DNA"/>
</dbReference>
<protein>
    <submittedName>
        <fullName evidence="1">Uncharacterized protein</fullName>
    </submittedName>
</protein>
<sequence length="81" mass="9166">MMLVDLIDEVDFRVALQVHKVPVQDPKASVDVLAREAFEAWEAGQAEGLKPLFEQWLACADAIHPDVLSAIERWWGPVLRQ</sequence>
<proteinExistence type="predicted"/>
<dbReference type="Proteomes" id="UP001165678">
    <property type="component" value="Unassembled WGS sequence"/>
</dbReference>
<name>A0AA41ZHI1_9GAMM</name>
<dbReference type="AlphaFoldDB" id="A0AA41ZHI1"/>
<reference evidence="1" key="1">
    <citation type="submission" date="2022-11" db="EMBL/GenBank/DDBJ databases">
        <title>Larsenimonas rhizosphaerae sp. nov., isolated from a tidal mudflat.</title>
        <authorList>
            <person name="Lee S.D."/>
            <person name="Kim I.S."/>
        </authorList>
    </citation>
    <scope>NUCLEOTIDE SEQUENCE</scope>
    <source>
        <strain evidence="1">GH2-1</strain>
    </source>
</reference>
<evidence type="ECO:0000313" key="2">
    <source>
        <dbReference type="Proteomes" id="UP001165678"/>
    </source>
</evidence>